<dbReference type="EMBL" id="KQ965785">
    <property type="protein sequence ID" value="KXS12788.1"/>
    <property type="molecule type" value="Genomic_DNA"/>
</dbReference>
<reference evidence="3 4" key="1">
    <citation type="journal article" date="2015" name="Genome Biol. Evol.">
        <title>Phylogenomic analyses indicate that early fungi evolved digesting cell walls of algal ancestors of land plants.</title>
        <authorList>
            <person name="Chang Y."/>
            <person name="Wang S."/>
            <person name="Sekimoto S."/>
            <person name="Aerts A.L."/>
            <person name="Choi C."/>
            <person name="Clum A."/>
            <person name="LaButti K.M."/>
            <person name="Lindquist E.A."/>
            <person name="Yee Ngan C."/>
            <person name="Ohm R.A."/>
            <person name="Salamov A.A."/>
            <person name="Grigoriev I.V."/>
            <person name="Spatafora J.W."/>
            <person name="Berbee M.L."/>
        </authorList>
    </citation>
    <scope>NUCLEOTIDE SEQUENCE [LARGE SCALE GENOMIC DNA]</scope>
    <source>
        <strain evidence="3 4">JEL478</strain>
    </source>
</reference>
<proteinExistence type="predicted"/>
<feature type="chain" id="PRO_5007296020" description="Reelin domain-containing protein" evidence="2">
    <location>
        <begin position="23"/>
        <end position="243"/>
    </location>
</feature>
<dbReference type="Proteomes" id="UP000070544">
    <property type="component" value="Unassembled WGS sequence"/>
</dbReference>
<keyword evidence="1" id="KW-0472">Membrane</keyword>
<keyword evidence="1" id="KW-1133">Transmembrane helix</keyword>
<feature type="transmembrane region" description="Helical" evidence="1">
    <location>
        <begin position="193"/>
        <end position="216"/>
    </location>
</feature>
<keyword evidence="2" id="KW-0732">Signal</keyword>
<sequence>MPLRKSHSTVALLLLSLPAALGYSYGSSSTCSMTPSRTMLTPDAHYSLLEPTGSLSVRLASPSSTAHTITLNDVGPYLGIVLYVRYANSTQHTGLFPGLVSGFRGMDCGGTSGAASSVQHGDASRKTISTFQWRGDGASGVGTDVVAEAMLCRSQWQCFTVRPVQFTVGTDSGSVPSTFVRPIVYWDFLRSDYVLYVIWCMGTFMFLIGLIVSAIVRWQEKKFVKKLESKRETLGYPGYSVVM</sequence>
<name>A0A139A7Y0_GONPJ</name>
<organism evidence="3 4">
    <name type="scientific">Gonapodya prolifera (strain JEL478)</name>
    <name type="common">Monoblepharis prolifera</name>
    <dbReference type="NCBI Taxonomy" id="1344416"/>
    <lineage>
        <taxon>Eukaryota</taxon>
        <taxon>Fungi</taxon>
        <taxon>Fungi incertae sedis</taxon>
        <taxon>Chytridiomycota</taxon>
        <taxon>Chytridiomycota incertae sedis</taxon>
        <taxon>Monoblepharidomycetes</taxon>
        <taxon>Monoblepharidales</taxon>
        <taxon>Gonapodyaceae</taxon>
        <taxon>Gonapodya</taxon>
    </lineage>
</organism>
<evidence type="ECO:0000313" key="4">
    <source>
        <dbReference type="Proteomes" id="UP000070544"/>
    </source>
</evidence>
<dbReference type="AlphaFoldDB" id="A0A139A7Y0"/>
<protein>
    <recommendedName>
        <fullName evidence="5">Reelin domain-containing protein</fullName>
    </recommendedName>
</protein>
<evidence type="ECO:0008006" key="5">
    <source>
        <dbReference type="Google" id="ProtNLM"/>
    </source>
</evidence>
<evidence type="ECO:0000256" key="1">
    <source>
        <dbReference type="SAM" id="Phobius"/>
    </source>
</evidence>
<keyword evidence="4" id="KW-1185">Reference proteome</keyword>
<feature type="signal peptide" evidence="2">
    <location>
        <begin position="1"/>
        <end position="22"/>
    </location>
</feature>
<gene>
    <name evidence="3" type="ORF">M427DRAFT_59312</name>
</gene>
<evidence type="ECO:0000256" key="2">
    <source>
        <dbReference type="SAM" id="SignalP"/>
    </source>
</evidence>
<accession>A0A139A7Y0</accession>
<keyword evidence="1" id="KW-0812">Transmembrane</keyword>
<evidence type="ECO:0000313" key="3">
    <source>
        <dbReference type="EMBL" id="KXS12788.1"/>
    </source>
</evidence>